<proteinExistence type="predicted"/>
<keyword evidence="4" id="KW-1185">Reference proteome</keyword>
<dbReference type="PANTHER" id="PTHR33223">
    <property type="entry name" value="CCHC-TYPE DOMAIN-CONTAINING PROTEIN"/>
    <property type="match status" value="1"/>
</dbReference>
<feature type="domain" description="Retrotransposon gag" evidence="2">
    <location>
        <begin position="37"/>
        <end position="112"/>
    </location>
</feature>
<organism evidence="3 4">
    <name type="scientific">Saponaria officinalis</name>
    <name type="common">Common soapwort</name>
    <name type="synonym">Lychnis saponaria</name>
    <dbReference type="NCBI Taxonomy" id="3572"/>
    <lineage>
        <taxon>Eukaryota</taxon>
        <taxon>Viridiplantae</taxon>
        <taxon>Streptophyta</taxon>
        <taxon>Embryophyta</taxon>
        <taxon>Tracheophyta</taxon>
        <taxon>Spermatophyta</taxon>
        <taxon>Magnoliopsida</taxon>
        <taxon>eudicotyledons</taxon>
        <taxon>Gunneridae</taxon>
        <taxon>Pentapetalae</taxon>
        <taxon>Caryophyllales</taxon>
        <taxon>Caryophyllaceae</taxon>
        <taxon>Caryophylleae</taxon>
        <taxon>Saponaria</taxon>
    </lineage>
</organism>
<name>A0AAW1GTL4_SAPOF</name>
<dbReference type="Proteomes" id="UP001443914">
    <property type="component" value="Unassembled WGS sequence"/>
</dbReference>
<comment type="caution">
    <text evidence="3">The sequence shown here is derived from an EMBL/GenBank/DDBJ whole genome shotgun (WGS) entry which is preliminary data.</text>
</comment>
<dbReference type="PANTHER" id="PTHR33223:SF10">
    <property type="entry name" value="AMINOTRANSFERASE-LIKE PLANT MOBILE DOMAIN-CONTAINING PROTEIN"/>
    <property type="match status" value="1"/>
</dbReference>
<evidence type="ECO:0000313" key="4">
    <source>
        <dbReference type="Proteomes" id="UP001443914"/>
    </source>
</evidence>
<dbReference type="AlphaFoldDB" id="A0AAW1GTL4"/>
<feature type="region of interest" description="Disordered" evidence="1">
    <location>
        <begin position="163"/>
        <end position="207"/>
    </location>
</feature>
<feature type="compositionally biased region" description="Basic and acidic residues" evidence="1">
    <location>
        <begin position="163"/>
        <end position="193"/>
    </location>
</feature>
<dbReference type="InterPro" id="IPR005162">
    <property type="entry name" value="Retrotrans_gag_dom"/>
</dbReference>
<reference evidence="3" key="1">
    <citation type="submission" date="2024-03" db="EMBL/GenBank/DDBJ databases">
        <title>WGS assembly of Saponaria officinalis var. Norfolk2.</title>
        <authorList>
            <person name="Jenkins J."/>
            <person name="Shu S."/>
            <person name="Grimwood J."/>
            <person name="Barry K."/>
            <person name="Goodstein D."/>
            <person name="Schmutz J."/>
            <person name="Leebens-Mack J."/>
            <person name="Osbourn A."/>
        </authorList>
    </citation>
    <scope>NUCLEOTIDE SEQUENCE [LARGE SCALE GENOMIC DNA]</scope>
    <source>
        <strain evidence="3">JIC</strain>
    </source>
</reference>
<protein>
    <recommendedName>
        <fullName evidence="2">Retrotransposon gag domain-containing protein</fullName>
    </recommendedName>
</protein>
<gene>
    <name evidence="3" type="ORF">RND81_14G230500</name>
</gene>
<accession>A0AAW1GTL4</accession>
<evidence type="ECO:0000259" key="2">
    <source>
        <dbReference type="Pfam" id="PF03732"/>
    </source>
</evidence>
<dbReference type="Pfam" id="PF03732">
    <property type="entry name" value="Retrotrans_gag"/>
    <property type="match status" value="1"/>
</dbReference>
<evidence type="ECO:0000313" key="3">
    <source>
        <dbReference type="EMBL" id="KAK9667071.1"/>
    </source>
</evidence>
<feature type="compositionally biased region" description="Basic residues" evidence="1">
    <location>
        <begin position="194"/>
        <end position="204"/>
    </location>
</feature>
<dbReference type="EMBL" id="JBDFQZ010000014">
    <property type="protein sequence ID" value="KAK9667071.1"/>
    <property type="molecule type" value="Genomic_DNA"/>
</dbReference>
<evidence type="ECO:0000256" key="1">
    <source>
        <dbReference type="SAM" id="MobiDB-lite"/>
    </source>
</evidence>
<sequence>MKMPTVQFGGMTNPDEHLETYESHMFMYDPDDAVWCKVFLTTLTSSAQSWFRSLPTGSIGSYKDLSKRFTEQYAGNRRREKSSAELFTLRQEPGEGLREFLKRFDLESQRMKSLNATMAVFALTHSLADGPLKSNLMKNPPATLCNARARVGGYIREEEYQKAFKTKEDSRPTQESLHPRPRDGRKSAGDRMGHHQKGTPRRRRDAFDKYTTLNQSQAKVFEMTKDTTDYKRPRAIKPHGDRNKHCNYHQDIGHDTEECHSLKNEIEALIRKGRLSPFVKRETATTTENGTE</sequence>